<dbReference type="EMBL" id="WIXE01020595">
    <property type="protein sequence ID" value="KAK5969108.1"/>
    <property type="molecule type" value="Genomic_DNA"/>
</dbReference>
<sequence length="54" mass="6133">NNIPLLRDICQEERFRAGNITTKYLPETYPEGFQGATLNEEEEETIIGITSICT</sequence>
<dbReference type="AlphaFoldDB" id="A0AAN8IGF6"/>
<dbReference type="Proteomes" id="UP001331761">
    <property type="component" value="Unassembled WGS sequence"/>
</dbReference>
<feature type="non-terminal residue" evidence="1">
    <location>
        <position position="1"/>
    </location>
</feature>
<protein>
    <submittedName>
        <fullName evidence="1">Uncharacterized protein</fullName>
    </submittedName>
</protein>
<accession>A0AAN8IGF6</accession>
<evidence type="ECO:0000313" key="2">
    <source>
        <dbReference type="Proteomes" id="UP001331761"/>
    </source>
</evidence>
<gene>
    <name evidence="1" type="ORF">GCK32_021325</name>
</gene>
<name>A0AAN8IGF6_TRICO</name>
<comment type="caution">
    <text evidence="1">The sequence shown here is derived from an EMBL/GenBank/DDBJ whole genome shotgun (WGS) entry which is preliminary data.</text>
</comment>
<keyword evidence="2" id="KW-1185">Reference proteome</keyword>
<reference evidence="1 2" key="1">
    <citation type="submission" date="2019-10" db="EMBL/GenBank/DDBJ databases">
        <title>Assembly and Annotation for the nematode Trichostrongylus colubriformis.</title>
        <authorList>
            <person name="Martin J."/>
        </authorList>
    </citation>
    <scope>NUCLEOTIDE SEQUENCE [LARGE SCALE GENOMIC DNA]</scope>
    <source>
        <strain evidence="1">G859</strain>
        <tissue evidence="1">Whole worm</tissue>
    </source>
</reference>
<evidence type="ECO:0000313" key="1">
    <source>
        <dbReference type="EMBL" id="KAK5969108.1"/>
    </source>
</evidence>
<organism evidence="1 2">
    <name type="scientific">Trichostrongylus colubriformis</name>
    <name type="common">Black scour worm</name>
    <dbReference type="NCBI Taxonomy" id="6319"/>
    <lineage>
        <taxon>Eukaryota</taxon>
        <taxon>Metazoa</taxon>
        <taxon>Ecdysozoa</taxon>
        <taxon>Nematoda</taxon>
        <taxon>Chromadorea</taxon>
        <taxon>Rhabditida</taxon>
        <taxon>Rhabditina</taxon>
        <taxon>Rhabditomorpha</taxon>
        <taxon>Strongyloidea</taxon>
        <taxon>Trichostrongylidae</taxon>
        <taxon>Trichostrongylus</taxon>
    </lineage>
</organism>
<proteinExistence type="predicted"/>